<comment type="caution">
    <text evidence="2">The sequence shown here is derived from an EMBL/GenBank/DDBJ whole genome shotgun (WGS) entry which is preliminary data.</text>
</comment>
<dbReference type="AlphaFoldDB" id="A0A3M0K5X1"/>
<gene>
    <name evidence="2" type="ORF">DUI87_14819</name>
</gene>
<feature type="compositionally biased region" description="Polar residues" evidence="1">
    <location>
        <begin position="71"/>
        <end position="87"/>
    </location>
</feature>
<organism evidence="2 3">
    <name type="scientific">Hirundo rustica rustica</name>
    <dbReference type="NCBI Taxonomy" id="333673"/>
    <lineage>
        <taxon>Eukaryota</taxon>
        <taxon>Metazoa</taxon>
        <taxon>Chordata</taxon>
        <taxon>Craniata</taxon>
        <taxon>Vertebrata</taxon>
        <taxon>Euteleostomi</taxon>
        <taxon>Archelosauria</taxon>
        <taxon>Archosauria</taxon>
        <taxon>Dinosauria</taxon>
        <taxon>Saurischia</taxon>
        <taxon>Theropoda</taxon>
        <taxon>Coelurosauria</taxon>
        <taxon>Aves</taxon>
        <taxon>Neognathae</taxon>
        <taxon>Neoaves</taxon>
        <taxon>Telluraves</taxon>
        <taxon>Australaves</taxon>
        <taxon>Passeriformes</taxon>
        <taxon>Sylvioidea</taxon>
        <taxon>Hirundinidae</taxon>
        <taxon>Hirundo</taxon>
    </lineage>
</organism>
<evidence type="ECO:0000313" key="3">
    <source>
        <dbReference type="Proteomes" id="UP000269221"/>
    </source>
</evidence>
<dbReference type="Proteomes" id="UP000269221">
    <property type="component" value="Unassembled WGS sequence"/>
</dbReference>
<keyword evidence="3" id="KW-1185">Reference proteome</keyword>
<evidence type="ECO:0000313" key="2">
    <source>
        <dbReference type="EMBL" id="RMC08572.1"/>
    </source>
</evidence>
<name>A0A3M0K5X1_HIRRU</name>
<sequence>MQLLPGFSQDTQLTHTSQQVAATEFRVKVRVPDHSKLHDCHPPVPIYFTSSPSPLSHHTEGPAELGAYTKKPQQITKHDSTLQSSCEAQHCEER</sequence>
<dbReference type="EMBL" id="QRBI01000117">
    <property type="protein sequence ID" value="RMC08572.1"/>
    <property type="molecule type" value="Genomic_DNA"/>
</dbReference>
<feature type="region of interest" description="Disordered" evidence="1">
    <location>
        <begin position="50"/>
        <end position="94"/>
    </location>
</feature>
<reference evidence="2 3" key="1">
    <citation type="submission" date="2018-07" db="EMBL/GenBank/DDBJ databases">
        <title>A high quality draft genome assembly of the barn swallow (H. rustica rustica).</title>
        <authorList>
            <person name="Formenti G."/>
            <person name="Chiara M."/>
            <person name="Poveda L."/>
            <person name="Francoijs K.-J."/>
            <person name="Bonisoli-Alquati A."/>
            <person name="Canova L."/>
            <person name="Gianfranceschi L."/>
            <person name="Horner D.S."/>
            <person name="Saino N."/>
        </authorList>
    </citation>
    <scope>NUCLEOTIDE SEQUENCE [LARGE SCALE GENOMIC DNA]</scope>
    <source>
        <strain evidence="2">Chelidonia</strain>
        <tissue evidence="2">Blood</tissue>
    </source>
</reference>
<proteinExistence type="predicted"/>
<evidence type="ECO:0000256" key="1">
    <source>
        <dbReference type="SAM" id="MobiDB-lite"/>
    </source>
</evidence>
<protein>
    <submittedName>
        <fullName evidence="2">Uncharacterized protein</fullName>
    </submittedName>
</protein>
<accession>A0A3M0K5X1</accession>